<evidence type="ECO:0000313" key="1">
    <source>
        <dbReference type="EMBL" id="QBA64212.1"/>
    </source>
</evidence>
<dbReference type="Pfam" id="PF07609">
    <property type="entry name" value="DUF1572"/>
    <property type="match status" value="1"/>
</dbReference>
<reference evidence="1 2" key="1">
    <citation type="submission" date="2019-01" db="EMBL/GenBank/DDBJ databases">
        <title>Muriicola soli sp. nov., isolated from soil.</title>
        <authorList>
            <person name="Kang H.J."/>
            <person name="Kim S.B."/>
        </authorList>
    </citation>
    <scope>NUCLEOTIDE SEQUENCE [LARGE SCALE GENOMIC DNA]</scope>
    <source>
        <strain evidence="1 2">MMS17-SY002</strain>
    </source>
</reference>
<dbReference type="InterPro" id="IPR034660">
    <property type="entry name" value="DinB/YfiT-like"/>
</dbReference>
<dbReference type="KEGG" id="mur:EQY75_06530"/>
<accession>A0A411E958</accession>
<organism evidence="1 2">
    <name type="scientific">Muriicola soli</name>
    <dbReference type="NCBI Taxonomy" id="2507538"/>
    <lineage>
        <taxon>Bacteria</taxon>
        <taxon>Pseudomonadati</taxon>
        <taxon>Bacteroidota</taxon>
        <taxon>Flavobacteriia</taxon>
        <taxon>Flavobacteriales</taxon>
        <taxon>Flavobacteriaceae</taxon>
        <taxon>Muriicola</taxon>
    </lineage>
</organism>
<name>A0A411E958_9FLAO</name>
<protein>
    <submittedName>
        <fullName evidence="1">DUF1572 domain-containing protein</fullName>
    </submittedName>
</protein>
<keyword evidence="2" id="KW-1185">Reference proteome</keyword>
<dbReference type="AlphaFoldDB" id="A0A411E958"/>
<dbReference type="InterPro" id="IPR011466">
    <property type="entry name" value="DUF1572"/>
</dbReference>
<dbReference type="OrthoDB" id="893570at2"/>
<dbReference type="Proteomes" id="UP000290889">
    <property type="component" value="Chromosome"/>
</dbReference>
<dbReference type="RefSeq" id="WP_129604030.1">
    <property type="nucleotide sequence ID" value="NZ_CP035544.1"/>
</dbReference>
<dbReference type="SUPFAM" id="SSF109854">
    <property type="entry name" value="DinB/YfiT-like putative metalloenzymes"/>
    <property type="match status" value="1"/>
</dbReference>
<gene>
    <name evidence="1" type="ORF">EQY75_06530</name>
</gene>
<evidence type="ECO:0000313" key="2">
    <source>
        <dbReference type="Proteomes" id="UP000290889"/>
    </source>
</evidence>
<dbReference type="EMBL" id="CP035544">
    <property type="protein sequence ID" value="QBA64212.1"/>
    <property type="molecule type" value="Genomic_DNA"/>
</dbReference>
<sequence length="173" mass="19646">MSSTESLLCNEIKKNTIFRMEESLRMVHLSLKEVDDAEIWRRPNEASNSIGNILVHLCGNITQYILSGLDGQEDLRQRDAEFSIRQGVNKNELLSNLSDLIQQVKSVVNGLSPEQLTTVYKVQGFDLSGFGVLLHVVEHFSYHTGQIAFWVKCLKDKDLEFYSGIDLNAKNEK</sequence>
<dbReference type="Gene3D" id="1.20.120.450">
    <property type="entry name" value="dinb family like domain"/>
    <property type="match status" value="1"/>
</dbReference>
<proteinExistence type="predicted"/>